<sequence length="372" mass="38731">MSAVKTPPDAALQPLRERILAAGRAGTPLAIRGHGSKAGLAPDAARPADGAEPLDLTMLSGISAHEPSELVVTVRAGTPIDALEAALAAEGQHLAFEPPRLQTPGARGRGTVGGMVASGLSGPARMAAGSVRDHVLGVTMLDGRGELLSFGGQVMKNVAGYDVSRLMAGSWGRLGVLCEVSLKVLPEPVAGLTLRFAMGQAEALAALTGWSRRPLPLQASAWHEGVLMLRLAGAQAAVDAARRELGGEPVAAAEAAAFWTALRDRRHALWQFAAQGLPAGQRLWRLAVAPHAPTLKLRGSGLIEWHGGQRWWLSDEPAEAVHAAARAAGGHAELQAGGAPGEARAAPLPAVQAQIERRLRQTFDPHGLFTRD</sequence>
<dbReference type="InterPro" id="IPR016164">
    <property type="entry name" value="FAD-linked_Oxase-like_C"/>
</dbReference>
<dbReference type="EMBL" id="CP035708">
    <property type="protein sequence ID" value="QEM99985.1"/>
    <property type="molecule type" value="Genomic_DNA"/>
</dbReference>
<reference evidence="5 6" key="1">
    <citation type="submission" date="2019-02" db="EMBL/GenBank/DDBJ databases">
        <title>Complete Genome Sequence and Methylome Analysis of Sphaerotilus natans subsp. sulfidivorans D-507.</title>
        <authorList>
            <person name="Fomenkov A."/>
            <person name="Gridneva E."/>
            <person name="Smolyakov D."/>
            <person name="Dubinina G."/>
            <person name="Vincze T."/>
            <person name="Grabovich M."/>
            <person name="Roberts R.J."/>
        </authorList>
    </citation>
    <scope>NUCLEOTIDE SEQUENCE [LARGE SCALE GENOMIC DNA]</scope>
    <source>
        <strain evidence="5 6">D-507</strain>
    </source>
</reference>
<dbReference type="InterPro" id="IPR006094">
    <property type="entry name" value="Oxid_FAD_bind_N"/>
</dbReference>
<dbReference type="Proteomes" id="UP001549111">
    <property type="component" value="Unassembled WGS sequence"/>
</dbReference>
<dbReference type="InterPro" id="IPR016169">
    <property type="entry name" value="FAD-bd_PCMH_sub2"/>
</dbReference>
<dbReference type="InterPro" id="IPR036318">
    <property type="entry name" value="FAD-bd_PCMH-like_sf"/>
</dbReference>
<evidence type="ECO:0000259" key="3">
    <source>
        <dbReference type="PROSITE" id="PS51387"/>
    </source>
</evidence>
<dbReference type="Gene3D" id="3.30.465.10">
    <property type="match status" value="1"/>
</dbReference>
<evidence type="ECO:0000313" key="6">
    <source>
        <dbReference type="Proteomes" id="UP000323522"/>
    </source>
</evidence>
<dbReference type="OrthoDB" id="9811557at2"/>
<dbReference type="GO" id="GO:0019154">
    <property type="term" value="F:glycolate dehydrogenase activity"/>
    <property type="evidence" value="ECO:0007669"/>
    <property type="project" value="UniProtKB-EC"/>
</dbReference>
<dbReference type="Pfam" id="PF01565">
    <property type="entry name" value="FAD_binding_4"/>
    <property type="match status" value="1"/>
</dbReference>
<dbReference type="NCBIfam" id="NF008439">
    <property type="entry name" value="PRK11282.1"/>
    <property type="match status" value="1"/>
</dbReference>
<keyword evidence="2" id="KW-0274">FAD</keyword>
<dbReference type="EC" id="1.1.99.14" evidence="5"/>
<accession>A0A5C1PZD9</accession>
<dbReference type="SUPFAM" id="SSF56176">
    <property type="entry name" value="FAD-binding/transporter-associated domain-like"/>
    <property type="match status" value="1"/>
</dbReference>
<dbReference type="EMBL" id="JBEPLS010000010">
    <property type="protein sequence ID" value="MET3604870.1"/>
    <property type="molecule type" value="Genomic_DNA"/>
</dbReference>
<keyword evidence="1" id="KW-0285">Flavoprotein</keyword>
<keyword evidence="7" id="KW-1185">Reference proteome</keyword>
<dbReference type="InterPro" id="IPR016166">
    <property type="entry name" value="FAD-bd_PCMH"/>
</dbReference>
<evidence type="ECO:0000313" key="4">
    <source>
        <dbReference type="EMBL" id="MET3604870.1"/>
    </source>
</evidence>
<gene>
    <name evidence="5" type="primary">glcE</name>
    <name evidence="4" type="ORF">ABIC99_002694</name>
    <name evidence="5" type="ORF">EWH46_03790</name>
</gene>
<dbReference type="RefSeq" id="WP_149502732.1">
    <property type="nucleotide sequence ID" value="NZ_CP035708.1"/>
</dbReference>
<dbReference type="PANTHER" id="PTHR11748">
    <property type="entry name" value="D-LACTATE DEHYDROGENASE"/>
    <property type="match status" value="1"/>
</dbReference>
<dbReference type="Proteomes" id="UP000323522">
    <property type="component" value="Chromosome"/>
</dbReference>
<dbReference type="PROSITE" id="PS51387">
    <property type="entry name" value="FAD_PCMH"/>
    <property type="match status" value="1"/>
</dbReference>
<keyword evidence="5" id="KW-0560">Oxidoreductase</keyword>
<evidence type="ECO:0000256" key="2">
    <source>
        <dbReference type="ARBA" id="ARBA00022827"/>
    </source>
</evidence>
<dbReference type="SUPFAM" id="SSF55103">
    <property type="entry name" value="FAD-linked oxidases, C-terminal domain"/>
    <property type="match status" value="1"/>
</dbReference>
<reference evidence="4 7" key="2">
    <citation type="submission" date="2024-06" db="EMBL/GenBank/DDBJ databases">
        <title>Genomic Encyclopedia of Type Strains, Phase IV (KMG-IV): sequencing the most valuable type-strain genomes for metagenomic binning, comparative biology and taxonomic classification.</title>
        <authorList>
            <person name="Goeker M."/>
        </authorList>
    </citation>
    <scope>NUCLEOTIDE SEQUENCE [LARGE SCALE GENOMIC DNA]</scope>
    <source>
        <strain evidence="4 7">D-501</strain>
    </source>
</reference>
<dbReference type="GO" id="GO:0071949">
    <property type="term" value="F:FAD binding"/>
    <property type="evidence" value="ECO:0007669"/>
    <property type="project" value="InterPro"/>
</dbReference>
<proteinExistence type="predicted"/>
<evidence type="ECO:0000313" key="7">
    <source>
        <dbReference type="Proteomes" id="UP001549111"/>
    </source>
</evidence>
<organism evidence="5 6">
    <name type="scientific">Sphaerotilus sulfidivorans</name>
    <dbReference type="NCBI Taxonomy" id="639200"/>
    <lineage>
        <taxon>Bacteria</taxon>
        <taxon>Pseudomonadati</taxon>
        <taxon>Pseudomonadota</taxon>
        <taxon>Betaproteobacteria</taxon>
        <taxon>Burkholderiales</taxon>
        <taxon>Sphaerotilaceae</taxon>
        <taxon>Sphaerotilus</taxon>
    </lineage>
</organism>
<feature type="domain" description="FAD-binding PCMH-type" evidence="3">
    <location>
        <begin position="4"/>
        <end position="187"/>
    </location>
</feature>
<dbReference type="AlphaFoldDB" id="A0A5C1PZD9"/>
<dbReference type="KEGG" id="snn:EWH46_03790"/>
<dbReference type="PANTHER" id="PTHR11748:SF103">
    <property type="entry name" value="GLYCOLATE OXIDASE SUBUNIT GLCE"/>
    <property type="match status" value="1"/>
</dbReference>
<evidence type="ECO:0000256" key="1">
    <source>
        <dbReference type="ARBA" id="ARBA00022630"/>
    </source>
</evidence>
<protein>
    <submittedName>
        <fullName evidence="4">FAD/FMN-containing dehydrogenase</fullName>
    </submittedName>
    <submittedName>
        <fullName evidence="5">Glycolate oxidase subunit GlcE</fullName>
        <ecNumber evidence="5">1.1.99.14</ecNumber>
    </submittedName>
</protein>
<name>A0A5C1PZD9_9BURK</name>
<evidence type="ECO:0000313" key="5">
    <source>
        <dbReference type="EMBL" id="QEM99985.1"/>
    </source>
</evidence>